<evidence type="ECO:0000256" key="2">
    <source>
        <dbReference type="ARBA" id="ARBA00022448"/>
    </source>
</evidence>
<feature type="domain" description="ABC transporter" evidence="10">
    <location>
        <begin position="2"/>
        <end position="236"/>
    </location>
</feature>
<dbReference type="GO" id="GO:0016887">
    <property type="term" value="F:ATP hydrolysis activity"/>
    <property type="evidence" value="ECO:0007669"/>
    <property type="project" value="InterPro"/>
</dbReference>
<evidence type="ECO:0000256" key="3">
    <source>
        <dbReference type="ARBA" id="ARBA00022475"/>
    </source>
</evidence>
<comment type="caution">
    <text evidence="11">The sequence shown here is derived from an EMBL/GenBank/DDBJ whole genome shotgun (WGS) entry which is preliminary data.</text>
</comment>
<keyword evidence="12" id="KW-1185">Reference proteome</keyword>
<dbReference type="InterPro" id="IPR003439">
    <property type="entry name" value="ABC_transporter-like_ATP-bd"/>
</dbReference>
<dbReference type="Gene3D" id="3.40.50.300">
    <property type="entry name" value="P-loop containing nucleotide triphosphate hydrolases"/>
    <property type="match status" value="1"/>
</dbReference>
<dbReference type="PATRIC" id="fig|883112.3.peg.1241"/>
<dbReference type="SMART" id="SM00382">
    <property type="entry name" value="AAA"/>
    <property type="match status" value="1"/>
</dbReference>
<dbReference type="InterPro" id="IPR003593">
    <property type="entry name" value="AAA+_ATPase"/>
</dbReference>
<keyword evidence="4" id="KW-0410">Iron transport</keyword>
<dbReference type="CDD" id="cd03214">
    <property type="entry name" value="ABC_Iron-Siderophores_B12_Hemin"/>
    <property type="match status" value="1"/>
</dbReference>
<dbReference type="PROSITE" id="PS50893">
    <property type="entry name" value="ABC_TRANSPORTER_2"/>
    <property type="match status" value="1"/>
</dbReference>
<evidence type="ECO:0000256" key="4">
    <source>
        <dbReference type="ARBA" id="ARBA00022496"/>
    </source>
</evidence>
<evidence type="ECO:0000256" key="8">
    <source>
        <dbReference type="ARBA" id="ARBA00023065"/>
    </source>
</evidence>
<keyword evidence="2" id="KW-0813">Transport</keyword>
<organism evidence="11 12">
    <name type="scientific">Falseniella ignava CCUG 37419</name>
    <dbReference type="NCBI Taxonomy" id="883112"/>
    <lineage>
        <taxon>Bacteria</taxon>
        <taxon>Bacillati</taxon>
        <taxon>Bacillota</taxon>
        <taxon>Bacilli</taxon>
        <taxon>Lactobacillales</taxon>
        <taxon>Aerococcaceae</taxon>
        <taxon>Falseniella</taxon>
    </lineage>
</organism>
<dbReference type="GO" id="GO:0005524">
    <property type="term" value="F:ATP binding"/>
    <property type="evidence" value="ECO:0007669"/>
    <property type="project" value="UniProtKB-KW"/>
</dbReference>
<gene>
    <name evidence="11" type="ORF">HMPREF9707_01247</name>
</gene>
<keyword evidence="3" id="KW-1003">Cell membrane</keyword>
<evidence type="ECO:0000256" key="1">
    <source>
        <dbReference type="ARBA" id="ARBA00004202"/>
    </source>
</evidence>
<comment type="subcellular location">
    <subcellularLocation>
        <location evidence="1">Cell membrane</location>
        <topology evidence="1">Peripheral membrane protein</topology>
    </subcellularLocation>
</comment>
<evidence type="ECO:0000256" key="5">
    <source>
        <dbReference type="ARBA" id="ARBA00022741"/>
    </source>
</evidence>
<keyword evidence="5" id="KW-0547">Nucleotide-binding</keyword>
<dbReference type="Proteomes" id="UP000005147">
    <property type="component" value="Unassembled WGS sequence"/>
</dbReference>
<name>K1ME71_9LACT</name>
<keyword evidence="6" id="KW-0067">ATP-binding</keyword>
<dbReference type="AlphaFoldDB" id="K1ME71"/>
<dbReference type="HOGENOM" id="CLU_000604_1_11_9"/>
<dbReference type="RefSeq" id="WP_006701890.1">
    <property type="nucleotide sequence ID" value="NZ_JH932301.1"/>
</dbReference>
<reference evidence="11 12" key="1">
    <citation type="submission" date="2012-07" db="EMBL/GenBank/DDBJ databases">
        <title>The Genome Sequence of Facklamia ignava CCUG 37419.</title>
        <authorList>
            <consortium name="The Broad Institute Genome Sequencing Platform"/>
            <person name="Earl A."/>
            <person name="Ward D."/>
            <person name="Feldgarden M."/>
            <person name="Gevers D."/>
            <person name="Huys G."/>
            <person name="Walker B."/>
            <person name="Young S.K."/>
            <person name="Zeng Q."/>
            <person name="Gargeya S."/>
            <person name="Fitzgerald M."/>
            <person name="Haas B."/>
            <person name="Abouelleil A."/>
            <person name="Alvarado L."/>
            <person name="Arachchi H.M."/>
            <person name="Berlin A.M."/>
            <person name="Chapman S.B."/>
            <person name="Goldberg J."/>
            <person name="Griggs A."/>
            <person name="Gujja S."/>
            <person name="Hansen M."/>
            <person name="Howarth C."/>
            <person name="Imamovic A."/>
            <person name="Larimer J."/>
            <person name="McCowen C."/>
            <person name="Montmayeur A."/>
            <person name="Murphy C."/>
            <person name="Neiman D."/>
            <person name="Pearson M."/>
            <person name="Priest M."/>
            <person name="Roberts A."/>
            <person name="Saif S."/>
            <person name="Shea T."/>
            <person name="Sisk P."/>
            <person name="Sykes S."/>
            <person name="Wortman J."/>
            <person name="Nusbaum C."/>
            <person name="Birren B."/>
        </authorList>
    </citation>
    <scope>NUCLEOTIDE SEQUENCE [LARGE SCALE GENOMIC DNA]</scope>
    <source>
        <strain evidence="11 12">CCUG 37419</strain>
    </source>
</reference>
<dbReference type="GO" id="GO:0005886">
    <property type="term" value="C:plasma membrane"/>
    <property type="evidence" value="ECO:0007669"/>
    <property type="project" value="UniProtKB-SubCell"/>
</dbReference>
<evidence type="ECO:0000256" key="7">
    <source>
        <dbReference type="ARBA" id="ARBA00023004"/>
    </source>
</evidence>
<dbReference type="GO" id="GO:0006826">
    <property type="term" value="P:iron ion transport"/>
    <property type="evidence" value="ECO:0007669"/>
    <property type="project" value="UniProtKB-KW"/>
</dbReference>
<keyword evidence="7" id="KW-0408">Iron</keyword>
<keyword evidence="8" id="KW-0406">Ion transport</keyword>
<evidence type="ECO:0000256" key="9">
    <source>
        <dbReference type="ARBA" id="ARBA00023136"/>
    </source>
</evidence>
<dbReference type="FunFam" id="3.40.50.300:FF:000134">
    <property type="entry name" value="Iron-enterobactin ABC transporter ATP-binding protein"/>
    <property type="match status" value="1"/>
</dbReference>
<proteinExistence type="predicted"/>
<dbReference type="InterPro" id="IPR051535">
    <property type="entry name" value="Siderophore_ABC-ATPase"/>
</dbReference>
<dbReference type="Pfam" id="PF00005">
    <property type="entry name" value="ABC_tran"/>
    <property type="match status" value="1"/>
</dbReference>
<dbReference type="STRING" id="883112.HMPREF9707_01247"/>
<dbReference type="PANTHER" id="PTHR42771:SF3">
    <property type="entry name" value="PETROBACTIN IMPORT ATP-BINDING PROTEIN YCLP"/>
    <property type="match status" value="1"/>
</dbReference>
<dbReference type="eggNOG" id="COG4604">
    <property type="taxonomic scope" value="Bacteria"/>
</dbReference>
<evidence type="ECO:0000313" key="11">
    <source>
        <dbReference type="EMBL" id="EKB54319.1"/>
    </source>
</evidence>
<evidence type="ECO:0000313" key="12">
    <source>
        <dbReference type="Proteomes" id="UP000005147"/>
    </source>
</evidence>
<accession>K1ME71</accession>
<evidence type="ECO:0000256" key="6">
    <source>
        <dbReference type="ARBA" id="ARBA00022840"/>
    </source>
</evidence>
<dbReference type="PANTHER" id="PTHR42771">
    <property type="entry name" value="IRON(3+)-HYDROXAMATE IMPORT ATP-BINDING PROTEIN FHUC"/>
    <property type="match status" value="1"/>
</dbReference>
<sequence>MIEIQQLVKHYDPHTQIGPLDFQIPSQSLTALIGPNGAGKTTLLTMLGRLLTPDAGDILIEGQSLSKYAQSRFATQVAILRQENHFMTRLTVKQLVAFGRFPYSQGRLTPSDYEIIDRYIDFLNLSPLADRYLDQLSGGQRQRAYVAMVLAQETPYILLDEPLNNLDIASSIQMMQHLRYVVKSFDRTIIAVLHDINMAARYADYIYAMQSGQLIHSGTPKEVITTACLQDVYGTQIQVIESEFGPIAVYA</sequence>
<keyword evidence="9" id="KW-0472">Membrane</keyword>
<protein>
    <recommendedName>
        <fullName evidence="10">ABC transporter domain-containing protein</fullName>
    </recommendedName>
</protein>
<dbReference type="InterPro" id="IPR027417">
    <property type="entry name" value="P-loop_NTPase"/>
</dbReference>
<dbReference type="SUPFAM" id="SSF52540">
    <property type="entry name" value="P-loop containing nucleoside triphosphate hydrolases"/>
    <property type="match status" value="1"/>
</dbReference>
<dbReference type="EMBL" id="AGZE01000033">
    <property type="protein sequence ID" value="EKB54319.1"/>
    <property type="molecule type" value="Genomic_DNA"/>
</dbReference>
<evidence type="ECO:0000259" key="10">
    <source>
        <dbReference type="PROSITE" id="PS50893"/>
    </source>
</evidence>